<accession>A0ABV2PYV3</accession>
<keyword evidence="3" id="KW-1185">Reference proteome</keyword>
<evidence type="ECO:0008006" key="4">
    <source>
        <dbReference type="Google" id="ProtNLM"/>
    </source>
</evidence>
<keyword evidence="1" id="KW-1133">Transmembrane helix</keyword>
<feature type="transmembrane region" description="Helical" evidence="1">
    <location>
        <begin position="112"/>
        <end position="132"/>
    </location>
</feature>
<reference evidence="2 3" key="1">
    <citation type="submission" date="2024-06" db="EMBL/GenBank/DDBJ databases">
        <title>Sorghum-associated microbial communities from plants grown in Nebraska, USA.</title>
        <authorList>
            <person name="Schachtman D."/>
        </authorList>
    </citation>
    <scope>NUCLEOTIDE SEQUENCE [LARGE SCALE GENOMIC DNA]</scope>
    <source>
        <strain evidence="2 3">1757</strain>
    </source>
</reference>
<name>A0ABV2PYV3_9GAMM</name>
<evidence type="ECO:0000256" key="1">
    <source>
        <dbReference type="SAM" id="Phobius"/>
    </source>
</evidence>
<comment type="caution">
    <text evidence="2">The sequence shown here is derived from an EMBL/GenBank/DDBJ whole genome shotgun (WGS) entry which is preliminary data.</text>
</comment>
<keyword evidence="1" id="KW-0812">Transmembrane</keyword>
<feature type="transmembrane region" description="Helical" evidence="1">
    <location>
        <begin position="79"/>
        <end position="100"/>
    </location>
</feature>
<evidence type="ECO:0000313" key="2">
    <source>
        <dbReference type="EMBL" id="MET4570224.1"/>
    </source>
</evidence>
<organism evidence="2 3">
    <name type="scientific">Rhodanobacter soli</name>
    <dbReference type="NCBI Taxonomy" id="590609"/>
    <lineage>
        <taxon>Bacteria</taxon>
        <taxon>Pseudomonadati</taxon>
        <taxon>Pseudomonadota</taxon>
        <taxon>Gammaproteobacteria</taxon>
        <taxon>Lysobacterales</taxon>
        <taxon>Rhodanobacteraceae</taxon>
        <taxon>Rhodanobacter</taxon>
    </lineage>
</organism>
<dbReference type="EMBL" id="JBEPSD010000002">
    <property type="protein sequence ID" value="MET4570224.1"/>
    <property type="molecule type" value="Genomic_DNA"/>
</dbReference>
<evidence type="ECO:0000313" key="3">
    <source>
        <dbReference type="Proteomes" id="UP001549251"/>
    </source>
</evidence>
<proteinExistence type="predicted"/>
<gene>
    <name evidence="2" type="ORF">ABIE04_002585</name>
</gene>
<dbReference type="Proteomes" id="UP001549251">
    <property type="component" value="Unassembled WGS sequence"/>
</dbReference>
<feature type="transmembrane region" description="Helical" evidence="1">
    <location>
        <begin position="152"/>
        <end position="169"/>
    </location>
</feature>
<dbReference type="RefSeq" id="WP_354550790.1">
    <property type="nucleotide sequence ID" value="NZ_JBEPSD010000002.1"/>
</dbReference>
<feature type="transmembrane region" description="Helical" evidence="1">
    <location>
        <begin position="30"/>
        <end position="51"/>
    </location>
</feature>
<protein>
    <recommendedName>
        <fullName evidence="4">DUF1440 domain-containing protein</fullName>
    </recommendedName>
</protein>
<keyword evidence="1" id="KW-0472">Membrane</keyword>
<sequence length="173" mass="18595">MQAWLQRRIPERSGLTAEKPMPTSLRTPSWVAVLYGGFVAGSLDILAAALINRVDPLIIMRAIASGLLGRAAFQGGLPVAALGLLLQWAMSLLIAAIFVFAAGRMSWLSRRWIAAGLLYGVVVFVVMEYVVVPLSAAAKPHFTAPSLAENLLAMWLFGLIVSFFARDAGPRSS</sequence>